<comment type="caution">
    <text evidence="1">The sequence shown here is derived from an EMBL/GenBank/DDBJ whole genome shotgun (WGS) entry which is preliminary data.</text>
</comment>
<proteinExistence type="predicted"/>
<sequence>MENVKLSIGERGKTRPPVRVYHRNVIQKKRNEGVQRPFIFAFDIYRTILPIGDILTSGNEEDDDEAVQMLTTVCVGGVENRDVQQRRIMTEVVAVWCTSNAPYGPWIRAGQRRKHFRIEEWPIARDPHPNERAA</sequence>
<organism evidence="1 2">
    <name type="scientific">Daphnia magna</name>
    <dbReference type="NCBI Taxonomy" id="35525"/>
    <lineage>
        <taxon>Eukaryota</taxon>
        <taxon>Metazoa</taxon>
        <taxon>Ecdysozoa</taxon>
        <taxon>Arthropoda</taxon>
        <taxon>Crustacea</taxon>
        <taxon>Branchiopoda</taxon>
        <taxon>Diplostraca</taxon>
        <taxon>Cladocera</taxon>
        <taxon>Anomopoda</taxon>
        <taxon>Daphniidae</taxon>
        <taxon>Daphnia</taxon>
    </lineage>
</organism>
<dbReference type="EMBL" id="JAOYFB010000005">
    <property type="protein sequence ID" value="KAK4017040.1"/>
    <property type="molecule type" value="Genomic_DNA"/>
</dbReference>
<protein>
    <submittedName>
        <fullName evidence="1">Uncharacterized protein</fullName>
    </submittedName>
</protein>
<name>A0ABQ9ZVU2_9CRUS</name>
<gene>
    <name evidence="1" type="ORF">OUZ56_031996</name>
</gene>
<accession>A0ABQ9ZVU2</accession>
<reference evidence="1 2" key="1">
    <citation type="journal article" date="2023" name="Nucleic Acids Res.">
        <title>The hologenome of Daphnia magna reveals possible DNA methylation and microbiome-mediated evolution of the host genome.</title>
        <authorList>
            <person name="Chaturvedi A."/>
            <person name="Li X."/>
            <person name="Dhandapani V."/>
            <person name="Marshall H."/>
            <person name="Kissane S."/>
            <person name="Cuenca-Cambronero M."/>
            <person name="Asole G."/>
            <person name="Calvet F."/>
            <person name="Ruiz-Romero M."/>
            <person name="Marangio P."/>
            <person name="Guigo R."/>
            <person name="Rago D."/>
            <person name="Mirbahai L."/>
            <person name="Eastwood N."/>
            <person name="Colbourne J.K."/>
            <person name="Zhou J."/>
            <person name="Mallon E."/>
            <person name="Orsini L."/>
        </authorList>
    </citation>
    <scope>NUCLEOTIDE SEQUENCE [LARGE SCALE GENOMIC DNA]</scope>
    <source>
        <strain evidence="1">LRV0_1</strain>
    </source>
</reference>
<evidence type="ECO:0000313" key="1">
    <source>
        <dbReference type="EMBL" id="KAK4017040.1"/>
    </source>
</evidence>
<keyword evidence="2" id="KW-1185">Reference proteome</keyword>
<dbReference type="Proteomes" id="UP001234178">
    <property type="component" value="Unassembled WGS sequence"/>
</dbReference>
<evidence type="ECO:0000313" key="2">
    <source>
        <dbReference type="Proteomes" id="UP001234178"/>
    </source>
</evidence>